<proteinExistence type="predicted"/>
<feature type="signal peptide" evidence="1">
    <location>
        <begin position="1"/>
        <end position="22"/>
    </location>
</feature>
<evidence type="ECO:0000313" key="2">
    <source>
        <dbReference type="EMBL" id="NOV52269.1"/>
    </source>
</evidence>
<evidence type="ECO:0000256" key="1">
    <source>
        <dbReference type="SAM" id="SignalP"/>
    </source>
</evidence>
<name>A0A6M2E159_9ACAR</name>
<dbReference type="EMBL" id="GIDH01000326">
    <property type="protein sequence ID" value="NOV52269.1"/>
    <property type="molecule type" value="Transcribed_RNA"/>
</dbReference>
<protein>
    <recommendedName>
        <fullName evidence="3">Secreted protein</fullName>
    </recommendedName>
</protein>
<accession>A0A6M2E159</accession>
<dbReference type="AlphaFoldDB" id="A0A6M2E159"/>
<keyword evidence="1" id="KW-0732">Signal</keyword>
<feature type="chain" id="PRO_5026657318" description="Secreted protein" evidence="1">
    <location>
        <begin position="23"/>
        <end position="103"/>
    </location>
</feature>
<reference evidence="2" key="1">
    <citation type="submission" date="2019-12" db="EMBL/GenBank/DDBJ databases">
        <title>The sialotranscriptome of the gopher-tortoise tick, Amblyomma tuberculatum.</title>
        <authorList>
            <person name="Karim S."/>
            <person name="Andersen J."/>
            <person name="Kumar D."/>
            <person name="Adamson S."/>
            <person name="Ennen J."/>
            <person name="Qualis C.P."/>
            <person name="Ribeiro J.M.C."/>
        </authorList>
    </citation>
    <scope>NUCLEOTIDE SEQUENCE</scope>
    <source>
        <strain evidence="2">Removed</strain>
        <tissue evidence="2">Salivary glands</tissue>
    </source>
</reference>
<sequence length="103" mass="11417">MCKFFLVCSFANPIGLLLTGDGAPVFVDPVRGVCAECQTAFVFFFQRRCFCRMPFSRSASPLAGLAPKVCEPEFCAHSCKKESLITFFPSEFVHFPLISPLPL</sequence>
<organism evidence="2">
    <name type="scientific">Amblyomma tuberculatum</name>
    <dbReference type="NCBI Taxonomy" id="48802"/>
    <lineage>
        <taxon>Eukaryota</taxon>
        <taxon>Metazoa</taxon>
        <taxon>Ecdysozoa</taxon>
        <taxon>Arthropoda</taxon>
        <taxon>Chelicerata</taxon>
        <taxon>Arachnida</taxon>
        <taxon>Acari</taxon>
        <taxon>Parasitiformes</taxon>
        <taxon>Ixodida</taxon>
        <taxon>Ixodoidea</taxon>
        <taxon>Ixodidae</taxon>
        <taxon>Amblyomminae</taxon>
        <taxon>Amblyomma</taxon>
    </lineage>
</organism>
<evidence type="ECO:0008006" key="3">
    <source>
        <dbReference type="Google" id="ProtNLM"/>
    </source>
</evidence>